<dbReference type="Gene3D" id="3.40.50.2000">
    <property type="entry name" value="Glycogen Phosphorylase B"/>
    <property type="match status" value="2"/>
</dbReference>
<name>A0A444MLM7_9SPHI</name>
<dbReference type="RefSeq" id="WP_128534929.1">
    <property type="nucleotide sequence ID" value="NZ_SBIW01000007.1"/>
</dbReference>
<dbReference type="InterPro" id="IPR001296">
    <property type="entry name" value="Glyco_trans_1"/>
</dbReference>
<gene>
    <name evidence="4" type="ORF">EPL05_15720</name>
</gene>
<dbReference type="AlphaFoldDB" id="A0A444MLM7"/>
<dbReference type="InterPro" id="IPR028098">
    <property type="entry name" value="Glyco_trans_4-like_N"/>
</dbReference>
<dbReference type="CDD" id="cd03809">
    <property type="entry name" value="GT4_MtfB-like"/>
    <property type="match status" value="1"/>
</dbReference>
<dbReference type="Pfam" id="PF13439">
    <property type="entry name" value="Glyco_transf_4"/>
    <property type="match status" value="1"/>
</dbReference>
<evidence type="ECO:0000313" key="4">
    <source>
        <dbReference type="EMBL" id="RWY50198.1"/>
    </source>
</evidence>
<dbReference type="Pfam" id="PF00534">
    <property type="entry name" value="Glycos_transf_1"/>
    <property type="match status" value="1"/>
</dbReference>
<feature type="domain" description="Glycosyl transferase family 1" evidence="2">
    <location>
        <begin position="176"/>
        <end position="335"/>
    </location>
</feature>
<dbReference type="EMBL" id="SBIW01000007">
    <property type="protein sequence ID" value="RWY50198.1"/>
    <property type="molecule type" value="Genomic_DNA"/>
</dbReference>
<proteinExistence type="predicted"/>
<keyword evidence="5" id="KW-1185">Reference proteome</keyword>
<evidence type="ECO:0000256" key="1">
    <source>
        <dbReference type="ARBA" id="ARBA00022679"/>
    </source>
</evidence>
<evidence type="ECO:0000313" key="5">
    <source>
        <dbReference type="Proteomes" id="UP000286701"/>
    </source>
</evidence>
<organism evidence="4 5">
    <name type="scientific">Mucilaginibacter gilvus</name>
    <dbReference type="NCBI Taxonomy" id="2305909"/>
    <lineage>
        <taxon>Bacteria</taxon>
        <taxon>Pseudomonadati</taxon>
        <taxon>Bacteroidota</taxon>
        <taxon>Sphingobacteriia</taxon>
        <taxon>Sphingobacteriales</taxon>
        <taxon>Sphingobacteriaceae</taxon>
        <taxon>Mucilaginibacter</taxon>
    </lineage>
</organism>
<dbReference type="OrthoDB" id="9801609at2"/>
<reference evidence="4 5" key="1">
    <citation type="submission" date="2019-01" db="EMBL/GenBank/DDBJ databases">
        <title>Mucilaginibacter antarcticum sp. nov., isolated from antarctic soil.</title>
        <authorList>
            <person name="Yan Y.-Q."/>
            <person name="Du Z.-J."/>
        </authorList>
    </citation>
    <scope>NUCLEOTIDE SEQUENCE [LARGE SCALE GENOMIC DNA]</scope>
    <source>
        <strain evidence="4 5">F01003</strain>
    </source>
</reference>
<sequence>MFTLNSRFLTQNLTGVQRYAYELFKQINKRTEDASYVLPAQPVIDKYEIPEGLKLQKTGKYKSHVWEQLELPAYLNKLAKKPLLLNLCNTAPLFYKNQIVTVHDIAYMRGNWHSRSFRSLYKVIIPTVLKNSKHVITVSEFSKAEIMDAYKIAGDKISVVYNAGFSAPDIEKSDRGDLELKYPYILSVGSIDPRKNLKRLIKAFLNLKQTDFTLYLTGAYNANFKTDPELDVLLKNNEERIVFLGYRTDAELIYLYQNALCFAYPSLYEGFGLPPVEAMAAGCPVITSGITSLPEICGSAALYCDPLNIPDITSKMDNMIEDSYLRENLIAQGYENAGKYSWQLSGKLLMDVINNYI</sequence>
<feature type="domain" description="Glycosyltransferase subfamily 4-like N-terminal" evidence="3">
    <location>
        <begin position="15"/>
        <end position="162"/>
    </location>
</feature>
<dbReference type="GO" id="GO:0009103">
    <property type="term" value="P:lipopolysaccharide biosynthetic process"/>
    <property type="evidence" value="ECO:0007669"/>
    <property type="project" value="TreeGrafter"/>
</dbReference>
<dbReference type="SUPFAM" id="SSF53756">
    <property type="entry name" value="UDP-Glycosyltransferase/glycogen phosphorylase"/>
    <property type="match status" value="1"/>
</dbReference>
<comment type="caution">
    <text evidence="4">The sequence shown here is derived from an EMBL/GenBank/DDBJ whole genome shotgun (WGS) entry which is preliminary data.</text>
</comment>
<evidence type="ECO:0000259" key="3">
    <source>
        <dbReference type="Pfam" id="PF13439"/>
    </source>
</evidence>
<dbReference type="PANTHER" id="PTHR46401:SF2">
    <property type="entry name" value="GLYCOSYLTRANSFERASE WBBK-RELATED"/>
    <property type="match status" value="1"/>
</dbReference>
<dbReference type="PANTHER" id="PTHR46401">
    <property type="entry name" value="GLYCOSYLTRANSFERASE WBBK-RELATED"/>
    <property type="match status" value="1"/>
</dbReference>
<evidence type="ECO:0000259" key="2">
    <source>
        <dbReference type="Pfam" id="PF00534"/>
    </source>
</evidence>
<accession>A0A444MLM7</accession>
<dbReference type="Proteomes" id="UP000286701">
    <property type="component" value="Unassembled WGS sequence"/>
</dbReference>
<protein>
    <submittedName>
        <fullName evidence="4">Glycosyltransferase family 1 protein</fullName>
    </submittedName>
</protein>
<keyword evidence="1 4" id="KW-0808">Transferase</keyword>
<dbReference type="GO" id="GO:0016757">
    <property type="term" value="F:glycosyltransferase activity"/>
    <property type="evidence" value="ECO:0007669"/>
    <property type="project" value="InterPro"/>
</dbReference>